<comment type="caution">
    <text evidence="5">The sequence shown here is derived from an EMBL/GenBank/DDBJ whole genome shotgun (WGS) entry which is preliminary data.</text>
</comment>
<evidence type="ECO:0000313" key="6">
    <source>
        <dbReference type="Proteomes" id="UP000005561"/>
    </source>
</evidence>
<evidence type="ECO:0000256" key="3">
    <source>
        <dbReference type="ARBA" id="ARBA00023125"/>
    </source>
</evidence>
<dbReference type="InterPro" id="IPR044946">
    <property type="entry name" value="Restrct_endonuc_typeI_TRD_sf"/>
</dbReference>
<comment type="similarity">
    <text evidence="1">Belongs to the type-I restriction system S methylase family.</text>
</comment>
<dbReference type="Proteomes" id="UP000005561">
    <property type="component" value="Unassembled WGS sequence"/>
</dbReference>
<dbReference type="SUPFAM" id="SSF116734">
    <property type="entry name" value="DNA methylase specificity domain"/>
    <property type="match status" value="2"/>
</dbReference>
<dbReference type="GO" id="GO:0009307">
    <property type="term" value="P:DNA restriction-modification system"/>
    <property type="evidence" value="ECO:0007669"/>
    <property type="project" value="UniProtKB-KW"/>
</dbReference>
<dbReference type="PANTHER" id="PTHR30408">
    <property type="entry name" value="TYPE-1 RESTRICTION ENZYME ECOKI SPECIFICITY PROTEIN"/>
    <property type="match status" value="1"/>
</dbReference>
<keyword evidence="2" id="KW-0680">Restriction system</keyword>
<gene>
    <name evidence="5" type="ORF">BRYFOR_09857</name>
</gene>
<dbReference type="PANTHER" id="PTHR30408:SF12">
    <property type="entry name" value="TYPE I RESTRICTION ENZYME MJAVIII SPECIFICITY SUBUNIT"/>
    <property type="match status" value="1"/>
</dbReference>
<dbReference type="InterPro" id="IPR000055">
    <property type="entry name" value="Restrct_endonuc_typeI_TRD"/>
</dbReference>
<accession>C6LMF7</accession>
<evidence type="ECO:0000313" key="5">
    <source>
        <dbReference type="EMBL" id="EET58183.1"/>
    </source>
</evidence>
<dbReference type="AlphaFoldDB" id="C6LMF7"/>
<keyword evidence="3" id="KW-0238">DNA-binding</keyword>
<dbReference type="eggNOG" id="COG0732">
    <property type="taxonomic scope" value="Bacteria"/>
</dbReference>
<dbReference type="REBASE" id="41012">
    <property type="entry name" value="S1.Mfo14469ORF9855P"/>
</dbReference>
<reference evidence="5" key="1">
    <citation type="submission" date="2009-07" db="EMBL/GenBank/DDBJ databases">
        <authorList>
            <person name="Weinstock G."/>
            <person name="Sodergren E."/>
            <person name="Clifton S."/>
            <person name="Fulton L."/>
            <person name="Fulton B."/>
            <person name="Courtney L."/>
            <person name="Fronick C."/>
            <person name="Harrison M."/>
            <person name="Strong C."/>
            <person name="Farmer C."/>
            <person name="Delahaunty K."/>
            <person name="Markovic C."/>
            <person name="Hall O."/>
            <person name="Minx P."/>
            <person name="Tomlinson C."/>
            <person name="Mitreva M."/>
            <person name="Nelson J."/>
            <person name="Hou S."/>
            <person name="Wollam A."/>
            <person name="Pepin K.H."/>
            <person name="Johnson M."/>
            <person name="Bhonagiri V."/>
            <person name="Nash W.E."/>
            <person name="Warren W."/>
            <person name="Chinwalla A."/>
            <person name="Mardis E.R."/>
            <person name="Wilson R.K."/>
        </authorList>
    </citation>
    <scope>NUCLEOTIDE SEQUENCE [LARGE SCALE GENOMIC DNA]</scope>
    <source>
        <strain evidence="5">DSM 14469</strain>
    </source>
</reference>
<dbReference type="RefSeq" id="WP_006864608.1">
    <property type="nucleotide sequence ID" value="NZ_ACCL02000043.1"/>
</dbReference>
<dbReference type="CDD" id="cd17288">
    <property type="entry name" value="RMtype1_S_LlaAI06ORF1089P_TRD1-CR1_like"/>
    <property type="match status" value="1"/>
</dbReference>
<name>C6LMF7_9FIRM</name>
<dbReference type="GO" id="GO:0003677">
    <property type="term" value="F:DNA binding"/>
    <property type="evidence" value="ECO:0007669"/>
    <property type="project" value="UniProtKB-KW"/>
</dbReference>
<sequence>MIFNDVLEIKNGRNQRRVENPDGKYPVYGSGGIMGYADDYICSAETVIIGRKGSINNPIFVDEPFWNVDTAFGLEAKREVLIPRYLYYFCKHFDFKQLNKTVTIPSLTKSDLLKIEIKLPCLSNQQSIVHRLQSVEQIIDNYYQQLEKLDELVKARFVEMFGDPVENPHGFRKVALSELAEIKIGPFGSLLHKEDYIEGGHPLLNPSHIVGGKVVPDSKLTISDKKYDELEAYHLHTDDVVMGRRGEMGRCAVVTSEGFLCGTGSLLIRTKGEVTADYIQKTISFPSFRKTIEDMAVGQTMPNLNVPIVSKFQIIKPPIEVQKRYYEFVAQVDKSKIAVQKALDQTQLLFDSLMQKYFG</sequence>
<evidence type="ECO:0000256" key="1">
    <source>
        <dbReference type="ARBA" id="ARBA00010923"/>
    </source>
</evidence>
<evidence type="ECO:0000259" key="4">
    <source>
        <dbReference type="Pfam" id="PF01420"/>
    </source>
</evidence>
<organism evidence="5 6">
    <name type="scientific">Marvinbryantia formatexigens DSM 14469</name>
    <dbReference type="NCBI Taxonomy" id="478749"/>
    <lineage>
        <taxon>Bacteria</taxon>
        <taxon>Bacillati</taxon>
        <taxon>Bacillota</taxon>
        <taxon>Clostridia</taxon>
        <taxon>Lachnospirales</taxon>
        <taxon>Lachnospiraceae</taxon>
        <taxon>Marvinbryantia</taxon>
    </lineage>
</organism>
<feature type="domain" description="Type I restriction modification DNA specificity" evidence="4">
    <location>
        <begin position="169"/>
        <end position="343"/>
    </location>
</feature>
<dbReference type="EMBL" id="ACCL02000043">
    <property type="protein sequence ID" value="EET58183.1"/>
    <property type="molecule type" value="Genomic_DNA"/>
</dbReference>
<dbReference type="STRING" id="168384.SAMN05660368_04189"/>
<dbReference type="InterPro" id="IPR052021">
    <property type="entry name" value="Type-I_RS_S_subunit"/>
</dbReference>
<keyword evidence="6" id="KW-1185">Reference proteome</keyword>
<dbReference type="Pfam" id="PF01420">
    <property type="entry name" value="Methylase_S"/>
    <property type="match status" value="2"/>
</dbReference>
<evidence type="ECO:0000256" key="2">
    <source>
        <dbReference type="ARBA" id="ARBA00022747"/>
    </source>
</evidence>
<dbReference type="Gene3D" id="3.90.220.20">
    <property type="entry name" value="DNA methylase specificity domains"/>
    <property type="match status" value="2"/>
</dbReference>
<feature type="domain" description="Type I restriction modification DNA specificity" evidence="4">
    <location>
        <begin position="4"/>
        <end position="148"/>
    </location>
</feature>
<proteinExistence type="inferred from homology"/>
<protein>
    <submittedName>
        <fullName evidence="5">Type I restriction modification DNA specificity domain protein</fullName>
    </submittedName>
</protein>